<sequence length="582" mass="62016">MSDARRILFVAGCLVCLLAVASALPAADPRLDAPGSEENVTTGSWDTLVDPFDPMAAVTNTSVTGGEGSSDTDTDTDSDSTETDEPTRAIELEGDPEPGSERTVTVEDTGAFTERTLTVNGEHAGETDHFGEATITVPYAEEMTIDVTETDQSRTFDIDTAAAIEHEPGAAPTRDLEIATAVGSTPVANGTVYIEDERVGTTAENGTATVPLPESAEPTTVRVERGPVTGTETIDVAEPTVEFASPLLLPGMPAPVHVSADGAGVPNASVSVASDGSGTTGSDGTTYVRLPFDDEATVTTTLGSETATATVDDLYLRLTAIVVIVPGFVLGGVLTYIRYIPSRQERRQQRLSGFFVGLAGAFSNLGSVVGGFAHSLRHASRPRFEWALLRPRLGISLSTLSRLVPSLPSTPPIGSTLSSLWTLRWGNSSDRDRRFRSILRRNDEETAEDTTADTDRTVASESGASHLGEKLLEPRSPQAEVRAIWHAVLDRLGVRNRETRTPGEVARDALDEGYPAVSMRRLVTIFRELEYGDREPSADQVLHARAAAANLVEYEPDESEETGAVTQTGGEDRDEDRMEGGE</sequence>
<reference evidence="4" key="4">
    <citation type="submission" date="2016-09" db="EMBL/GenBank/DDBJ databases">
        <authorList>
            <person name="Pfeiffer F."/>
        </authorList>
    </citation>
    <scope>NUCLEOTIDE SEQUENCE</scope>
    <source>
        <strain evidence="4">ATCC 43099</strain>
    </source>
</reference>
<feature type="domain" description="Protein-glutamine gamma-glutamyltransferase-like C-terminal" evidence="3">
    <location>
        <begin position="482"/>
        <end position="548"/>
    </location>
</feature>
<dbReference type="eggNOG" id="arCOG02170">
    <property type="taxonomic scope" value="Archaea"/>
</dbReference>
<dbReference type="PaxDb" id="547559-Nmag_2953"/>
<feature type="region of interest" description="Disordered" evidence="1">
    <location>
        <begin position="28"/>
        <end position="105"/>
    </location>
</feature>
<protein>
    <submittedName>
        <fullName evidence="4">DUF4129 domain protein</fullName>
    </submittedName>
</protein>
<proteinExistence type="predicted"/>
<evidence type="ECO:0000256" key="1">
    <source>
        <dbReference type="SAM" id="MobiDB-lite"/>
    </source>
</evidence>
<dbReference type="Pfam" id="PF13559">
    <property type="entry name" value="DUF4129"/>
    <property type="match status" value="1"/>
</dbReference>
<feature type="transmembrane region" description="Helical" evidence="2">
    <location>
        <begin position="351"/>
        <end position="373"/>
    </location>
</feature>
<dbReference type="AlphaFoldDB" id="D3T0M6"/>
<reference evidence="5 7" key="3">
    <citation type="journal article" date="2014" name="PLoS Genet.">
        <title>Phylogenetically driven sequencing of extremely halophilic archaea reveals strategies for static and dynamic osmo-response.</title>
        <authorList>
            <person name="Becker E.A."/>
            <person name="Seitzer P.M."/>
            <person name="Tritt A."/>
            <person name="Larsen D."/>
            <person name="Krusor M."/>
            <person name="Yao A.I."/>
            <person name="Wu D."/>
            <person name="Madern D."/>
            <person name="Eisen J.A."/>
            <person name="Darling A.E."/>
            <person name="Facciotti M.T."/>
        </authorList>
    </citation>
    <scope>NUCLEOTIDE SEQUENCE [LARGE SCALE GENOMIC DNA]</scope>
    <source>
        <strain evidence="7">ATCC 43099 / DSM 3394 / CCM 3739 / CIP 104546 / IAM 13178 / JCM 8861 / NBRC 102185 / NCIMB 2190 / MS3</strain>
        <strain evidence="5">MS-3</strain>
    </source>
</reference>
<reference evidence="6" key="1">
    <citation type="submission" date="2010-02" db="EMBL/GenBank/DDBJ databases">
        <title>Complete sequence of chromosome of Natrialba magadii ATCC 43099.</title>
        <authorList>
            <consortium name="US DOE Joint Genome Institute"/>
            <person name="Lucas S."/>
            <person name="Copeland A."/>
            <person name="Lapidus A."/>
            <person name="Cheng J.-F."/>
            <person name="Bruce D."/>
            <person name="Goodwin L."/>
            <person name="Pitluck S."/>
            <person name="Davenport K."/>
            <person name="Saunders E."/>
            <person name="Detter J.C."/>
            <person name="Han C."/>
            <person name="Tapia R."/>
            <person name="Land M."/>
            <person name="Hauser L."/>
            <person name="Kyrpides N."/>
            <person name="Mikhailova N."/>
            <person name="De Castro R.E."/>
            <person name="Maupin-Furlow J.A."/>
            <person name="Woyke T."/>
        </authorList>
    </citation>
    <scope>NUCLEOTIDE SEQUENCE [LARGE SCALE GENOMIC DNA]</scope>
    <source>
        <strain evidence="6">ATCC 43099 / DSM 3394 / CCM 3739 / CIP 104546 / IAM 13178 / JCM 8861 / NBRC 102185 / NCIMB 2190 / MS3</strain>
    </source>
</reference>
<dbReference type="EMBL" id="CP001932">
    <property type="protein sequence ID" value="ADD06505.1"/>
    <property type="molecule type" value="Genomic_DNA"/>
</dbReference>
<keyword evidence="2" id="KW-1133">Transmembrane helix</keyword>
<gene>
    <name evidence="4" type="ordered locus">Nmag_2953</name>
    <name evidence="5" type="ORF">C500_05628</name>
</gene>
<dbReference type="InterPro" id="IPR025403">
    <property type="entry name" value="TgpA-like_C"/>
</dbReference>
<feature type="region of interest" description="Disordered" evidence="1">
    <location>
        <begin position="551"/>
        <end position="582"/>
    </location>
</feature>
<accession>D3T0M6</accession>
<evidence type="ECO:0000313" key="6">
    <source>
        <dbReference type="Proteomes" id="UP000001879"/>
    </source>
</evidence>
<keyword evidence="6" id="KW-1185">Reference proteome</keyword>
<organism evidence="4 6">
    <name type="scientific">Natrialba magadii (strain ATCC 43099 / DSM 3394 / CCM 3739 / CIP 104546 / IAM 13178 / JCM 8861 / NBRC 102185 / NCIMB 2190 / MS3)</name>
    <name type="common">Natronobacterium magadii</name>
    <dbReference type="NCBI Taxonomy" id="547559"/>
    <lineage>
        <taxon>Archaea</taxon>
        <taxon>Methanobacteriati</taxon>
        <taxon>Methanobacteriota</taxon>
        <taxon>Stenosarchaea group</taxon>
        <taxon>Halobacteria</taxon>
        <taxon>Halobacteriales</taxon>
        <taxon>Natrialbaceae</taxon>
        <taxon>Natrialba</taxon>
    </lineage>
</organism>
<evidence type="ECO:0000313" key="5">
    <source>
        <dbReference type="EMBL" id="ELY32033.1"/>
    </source>
</evidence>
<dbReference type="Proteomes" id="UP000011543">
    <property type="component" value="Unassembled WGS sequence"/>
</dbReference>
<dbReference type="HOGENOM" id="CLU_465901_0_0_2"/>
<feature type="compositionally biased region" description="Acidic residues" evidence="1">
    <location>
        <begin position="70"/>
        <end position="84"/>
    </location>
</feature>
<dbReference type="OrthoDB" id="206550at2157"/>
<evidence type="ECO:0000259" key="3">
    <source>
        <dbReference type="Pfam" id="PF13559"/>
    </source>
</evidence>
<dbReference type="STRING" id="547559.Nmag_2953"/>
<reference evidence="4 6" key="2">
    <citation type="journal article" date="2012" name="BMC Genomics">
        <title>A comparative genomics perspective on the genetic content of the alkaliphilic haloarchaeon Natrialba magadii ATCC 43099T.</title>
        <authorList>
            <person name="Siddaramappa S."/>
            <person name="Challacombe J.F."/>
            <person name="Decastro R.E."/>
            <person name="Pfeiffer F."/>
            <person name="Sastre D.E."/>
            <person name="Gimenez M.I."/>
            <person name="Paggi R.A."/>
            <person name="Detter J.C."/>
            <person name="Davenport K.W."/>
            <person name="Goodwin L.A."/>
            <person name="Kyrpides N."/>
            <person name="Tapia R."/>
            <person name="Pitluck S."/>
            <person name="Lucas S."/>
            <person name="Woyke T."/>
            <person name="Maupin-Furlow J.A."/>
        </authorList>
    </citation>
    <scope>NUCLEOTIDE SEQUENCE [LARGE SCALE GENOMIC DNA]</scope>
    <source>
        <strain evidence="4">ATCC 43099</strain>
        <strain evidence="6">ATCC 43099 / DSM 3394 / CCM 3739 / CIP 104546 / IAM 13178 / JCM 8861 / NBRC 102185 / NCIMB 2190 / MS3</strain>
    </source>
</reference>
<evidence type="ECO:0000313" key="4">
    <source>
        <dbReference type="EMBL" id="ADD06505.1"/>
    </source>
</evidence>
<evidence type="ECO:0000256" key="2">
    <source>
        <dbReference type="SAM" id="Phobius"/>
    </source>
</evidence>
<dbReference type="RefSeq" id="WP_004214821.1">
    <property type="nucleotide sequence ID" value="NC_013922.1"/>
</dbReference>
<feature type="region of interest" description="Disordered" evidence="1">
    <location>
        <begin position="443"/>
        <end position="473"/>
    </location>
</feature>
<dbReference type="KEGG" id="nmg:Nmag_2953"/>
<dbReference type="PATRIC" id="fig|547559.17.peg.1086"/>
<evidence type="ECO:0000313" key="7">
    <source>
        <dbReference type="Proteomes" id="UP000011543"/>
    </source>
</evidence>
<keyword evidence="2" id="KW-0472">Membrane</keyword>
<dbReference type="EMBL" id="AOHS01000023">
    <property type="protein sequence ID" value="ELY32033.1"/>
    <property type="molecule type" value="Genomic_DNA"/>
</dbReference>
<keyword evidence="2" id="KW-0812">Transmembrane</keyword>
<name>D3T0M6_NATMM</name>
<dbReference type="GeneID" id="8825813"/>
<feature type="transmembrane region" description="Helical" evidence="2">
    <location>
        <begin position="314"/>
        <end position="339"/>
    </location>
</feature>
<dbReference type="Proteomes" id="UP000001879">
    <property type="component" value="Chromosome"/>
</dbReference>